<sequence length="421" mass="42591">MSTDSGRVPPWASWSTVVPVLAAVLLAFTWGRDLPGWAVSGVALFLAGSVLAAVHHAEVVAHRVGEPFGSLVLAVAVTLIEVALIVTMMSSNGAKSATLARDTVFAAIMITCNGIAGLCLLLVALKRGLARFNADGTATVFGAIITLAGLTLVLPTFTTSPPGPEFNTTQLANATVDSIVLYGLYIVAVTVRHRPDYLPVDAGSQVADPDDADYESADSRSESESGPGSGSGSESGSESGSGPRSSSGSVSGSGSGSGYDEHGYEGDRPTAGQALTSLGLLVLALIAVVGLGKGVSPTIERGVDRAGLPSSVVGVVIALLVLLPESIAAVRAARRDELQTSLNLALGSAMASIGLTVPAIAVATIWLTTPLILGLDGSHMVLLALTVAAGSLTFVRGRATLVQGGVHLAVCFSYLVLAVSP</sequence>
<protein>
    <recommendedName>
        <fullName evidence="7">Sodium/calcium exchanger membrane region domain-containing protein</fullName>
    </recommendedName>
</protein>
<dbReference type="Proteomes" id="UP001499854">
    <property type="component" value="Unassembled WGS sequence"/>
</dbReference>
<feature type="transmembrane region" description="Helical" evidence="6">
    <location>
        <begin position="170"/>
        <end position="191"/>
    </location>
</feature>
<feature type="compositionally biased region" description="Basic and acidic residues" evidence="5">
    <location>
        <begin position="259"/>
        <end position="268"/>
    </location>
</feature>
<feature type="transmembrane region" description="Helical" evidence="6">
    <location>
        <begin position="372"/>
        <end position="394"/>
    </location>
</feature>
<feature type="compositionally biased region" description="Low complexity" evidence="5">
    <location>
        <begin position="234"/>
        <end position="250"/>
    </location>
</feature>
<feature type="transmembrane region" description="Helical" evidence="6">
    <location>
        <begin position="137"/>
        <end position="158"/>
    </location>
</feature>
<dbReference type="PANTHER" id="PTHR37958:SF1">
    <property type="entry name" value="SODIUM-POTASSIUM_PROTON ANTIPORTER CHAA"/>
    <property type="match status" value="1"/>
</dbReference>
<keyword evidence="9" id="KW-1185">Reference proteome</keyword>
<evidence type="ECO:0000259" key="7">
    <source>
        <dbReference type="Pfam" id="PF01699"/>
    </source>
</evidence>
<accession>A0ABN2T4F7</accession>
<evidence type="ECO:0000313" key="9">
    <source>
        <dbReference type="Proteomes" id="UP001499854"/>
    </source>
</evidence>
<keyword evidence="4 6" id="KW-0472">Membrane</keyword>
<dbReference type="InterPro" id="IPR052946">
    <property type="entry name" value="Alkaline_pH_Ca-Antiporter"/>
</dbReference>
<dbReference type="EMBL" id="BAAAQM010000061">
    <property type="protein sequence ID" value="GAA1998017.1"/>
    <property type="molecule type" value="Genomic_DNA"/>
</dbReference>
<feature type="domain" description="Sodium/calcium exchanger membrane region" evidence="7">
    <location>
        <begin position="277"/>
        <end position="418"/>
    </location>
</feature>
<evidence type="ECO:0000313" key="8">
    <source>
        <dbReference type="EMBL" id="GAA1998017.1"/>
    </source>
</evidence>
<dbReference type="RefSeq" id="WP_344661868.1">
    <property type="nucleotide sequence ID" value="NZ_BAAAQM010000061.1"/>
</dbReference>
<evidence type="ECO:0000256" key="3">
    <source>
        <dbReference type="ARBA" id="ARBA00022989"/>
    </source>
</evidence>
<dbReference type="InterPro" id="IPR004837">
    <property type="entry name" value="NaCa_Exmemb"/>
</dbReference>
<comment type="caution">
    <text evidence="8">The sequence shown here is derived from an EMBL/GenBank/DDBJ whole genome shotgun (WGS) entry which is preliminary data.</text>
</comment>
<keyword evidence="3 6" id="KW-1133">Transmembrane helix</keyword>
<feature type="transmembrane region" description="Helical" evidence="6">
    <location>
        <begin position="103"/>
        <end position="125"/>
    </location>
</feature>
<feature type="transmembrane region" description="Helical" evidence="6">
    <location>
        <begin position="312"/>
        <end position="330"/>
    </location>
</feature>
<reference evidence="8 9" key="1">
    <citation type="journal article" date="2019" name="Int. J. Syst. Evol. Microbiol.">
        <title>The Global Catalogue of Microorganisms (GCM) 10K type strain sequencing project: providing services to taxonomists for standard genome sequencing and annotation.</title>
        <authorList>
            <consortium name="The Broad Institute Genomics Platform"/>
            <consortium name="The Broad Institute Genome Sequencing Center for Infectious Disease"/>
            <person name="Wu L."/>
            <person name="Ma J."/>
        </authorList>
    </citation>
    <scope>NUCLEOTIDE SEQUENCE [LARGE SCALE GENOMIC DNA]</scope>
    <source>
        <strain evidence="8 9">JCM 16013</strain>
    </source>
</reference>
<feature type="transmembrane region" description="Helical" evidence="6">
    <location>
        <begin position="274"/>
        <end position="292"/>
    </location>
</feature>
<dbReference type="Pfam" id="PF01699">
    <property type="entry name" value="Na_Ca_ex"/>
    <property type="match status" value="2"/>
</dbReference>
<evidence type="ECO:0000256" key="1">
    <source>
        <dbReference type="ARBA" id="ARBA00004141"/>
    </source>
</evidence>
<organism evidence="8 9">
    <name type="scientific">Catenulispora subtropica</name>
    <dbReference type="NCBI Taxonomy" id="450798"/>
    <lineage>
        <taxon>Bacteria</taxon>
        <taxon>Bacillati</taxon>
        <taxon>Actinomycetota</taxon>
        <taxon>Actinomycetes</taxon>
        <taxon>Catenulisporales</taxon>
        <taxon>Catenulisporaceae</taxon>
        <taxon>Catenulispora</taxon>
    </lineage>
</organism>
<gene>
    <name evidence="8" type="ORF">GCM10009838_74140</name>
</gene>
<feature type="transmembrane region" description="Helical" evidence="6">
    <location>
        <begin position="401"/>
        <end position="420"/>
    </location>
</feature>
<feature type="transmembrane region" description="Helical" evidence="6">
    <location>
        <begin position="37"/>
        <end position="56"/>
    </location>
</feature>
<feature type="transmembrane region" description="Helical" evidence="6">
    <location>
        <begin position="12"/>
        <end position="31"/>
    </location>
</feature>
<evidence type="ECO:0000256" key="5">
    <source>
        <dbReference type="SAM" id="MobiDB-lite"/>
    </source>
</evidence>
<keyword evidence="2 6" id="KW-0812">Transmembrane</keyword>
<evidence type="ECO:0000256" key="4">
    <source>
        <dbReference type="ARBA" id="ARBA00023136"/>
    </source>
</evidence>
<feature type="transmembrane region" description="Helical" evidence="6">
    <location>
        <begin position="68"/>
        <end position="91"/>
    </location>
</feature>
<evidence type="ECO:0000256" key="6">
    <source>
        <dbReference type="SAM" id="Phobius"/>
    </source>
</evidence>
<proteinExistence type="predicted"/>
<dbReference type="PANTHER" id="PTHR37958">
    <property type="entry name" value="SODIUM-POTASSIUM/PROTON ANTIPORTER CHAA"/>
    <property type="match status" value="1"/>
</dbReference>
<feature type="domain" description="Sodium/calcium exchanger membrane region" evidence="7">
    <location>
        <begin position="43"/>
        <end position="191"/>
    </location>
</feature>
<comment type="subcellular location">
    <subcellularLocation>
        <location evidence="1">Membrane</location>
        <topology evidence="1">Multi-pass membrane protein</topology>
    </subcellularLocation>
</comment>
<feature type="region of interest" description="Disordered" evidence="5">
    <location>
        <begin position="200"/>
        <end position="268"/>
    </location>
</feature>
<feature type="transmembrane region" description="Helical" evidence="6">
    <location>
        <begin position="342"/>
        <end position="366"/>
    </location>
</feature>
<name>A0ABN2T4F7_9ACTN</name>
<evidence type="ECO:0000256" key="2">
    <source>
        <dbReference type="ARBA" id="ARBA00022692"/>
    </source>
</evidence>